<dbReference type="AlphaFoldDB" id="A0A0J7K1D0"/>
<reference evidence="2 3" key="1">
    <citation type="submission" date="2015-04" db="EMBL/GenBank/DDBJ databases">
        <title>Lasius niger genome sequencing.</title>
        <authorList>
            <person name="Konorov E.A."/>
            <person name="Nikitin M.A."/>
            <person name="Kirill M.V."/>
            <person name="Chang P."/>
        </authorList>
    </citation>
    <scope>NUCLEOTIDE SEQUENCE [LARGE SCALE GENOMIC DNA]</scope>
    <source>
        <tissue evidence="2">Whole</tissue>
    </source>
</reference>
<evidence type="ECO:0000313" key="3">
    <source>
        <dbReference type="Proteomes" id="UP000036403"/>
    </source>
</evidence>
<name>A0A0J7K1D0_LASNI</name>
<proteinExistence type="predicted"/>
<protein>
    <submittedName>
        <fullName evidence="2">Uncharacterized protein</fullName>
    </submittedName>
</protein>
<evidence type="ECO:0000313" key="2">
    <source>
        <dbReference type="EMBL" id="KMQ84001.1"/>
    </source>
</evidence>
<feature type="region of interest" description="Disordered" evidence="1">
    <location>
        <begin position="1"/>
        <end position="80"/>
    </location>
</feature>
<dbReference type="PaxDb" id="67767-A0A0J7K1D0"/>
<gene>
    <name evidence="2" type="ORF">RF55_18620</name>
</gene>
<feature type="compositionally biased region" description="Basic and acidic residues" evidence="1">
    <location>
        <begin position="15"/>
        <end position="35"/>
    </location>
</feature>
<dbReference type="PANTHER" id="PTHR45786:SF74">
    <property type="entry name" value="ATP-DEPENDENT DNA HELICASE"/>
    <property type="match status" value="1"/>
</dbReference>
<organism evidence="2 3">
    <name type="scientific">Lasius niger</name>
    <name type="common">Black garden ant</name>
    <dbReference type="NCBI Taxonomy" id="67767"/>
    <lineage>
        <taxon>Eukaryota</taxon>
        <taxon>Metazoa</taxon>
        <taxon>Ecdysozoa</taxon>
        <taxon>Arthropoda</taxon>
        <taxon>Hexapoda</taxon>
        <taxon>Insecta</taxon>
        <taxon>Pterygota</taxon>
        <taxon>Neoptera</taxon>
        <taxon>Endopterygota</taxon>
        <taxon>Hymenoptera</taxon>
        <taxon>Apocrita</taxon>
        <taxon>Aculeata</taxon>
        <taxon>Formicoidea</taxon>
        <taxon>Formicidae</taxon>
        <taxon>Formicinae</taxon>
        <taxon>Lasius</taxon>
        <taxon>Lasius</taxon>
    </lineage>
</organism>
<dbReference type="Proteomes" id="UP000036403">
    <property type="component" value="Unassembled WGS sequence"/>
</dbReference>
<dbReference type="PANTHER" id="PTHR45786">
    <property type="entry name" value="DNA BINDING PROTEIN-LIKE"/>
    <property type="match status" value="1"/>
</dbReference>
<accession>A0A0J7K1D0</accession>
<evidence type="ECO:0000256" key="1">
    <source>
        <dbReference type="SAM" id="MobiDB-lite"/>
    </source>
</evidence>
<sequence length="297" mass="34225">MPQKRKGGNLYKLSFEGKRSRQRRKIESSEERSQRLEANTQRNSQHRTDENNNARTQRLEADAQRHAQHRANENDDSRNKRLEADAQRHAQQRTDENEDAKTKRLEADAQRHAQGRQKARQLNHHIALIAKDHEINVPVHTLGQMNVECQFCKSLNFACEKSKDGKFTYCCQKGKIQLKTIKCPNFLKKLYMGNDYESKNFMNNIRSYNSALAMASMGAPGNRNPLDVVNNAPYCLKIHGQYHHLTSTAMRPADGQAPRFAQLYSLDTEEAINHRMNNKANQKCDPALMKDLSCFMI</sequence>
<comment type="caution">
    <text evidence="2">The sequence shown here is derived from an EMBL/GenBank/DDBJ whole genome shotgun (WGS) entry which is preliminary data.</text>
</comment>
<dbReference type="EMBL" id="LBMM01017676">
    <property type="protein sequence ID" value="KMQ84001.1"/>
    <property type="molecule type" value="Genomic_DNA"/>
</dbReference>
<keyword evidence="3" id="KW-1185">Reference proteome</keyword>
<dbReference type="STRING" id="67767.A0A0J7K1D0"/>
<feature type="compositionally biased region" description="Basic and acidic residues" evidence="1">
    <location>
        <begin position="46"/>
        <end position="80"/>
    </location>
</feature>
<dbReference type="OrthoDB" id="7548730at2759"/>